<dbReference type="InterPro" id="IPR017899">
    <property type="entry name" value="VPS28_C"/>
</dbReference>
<dbReference type="InterPro" id="IPR015424">
    <property type="entry name" value="PyrdxlP-dep_Trfase"/>
</dbReference>
<reference evidence="4" key="1">
    <citation type="submission" date="2021-01" db="EMBL/GenBank/DDBJ databases">
        <title>Whole genome shotgun sequence of Virgisporangium aurantiacum NBRC 16421.</title>
        <authorList>
            <person name="Komaki H."/>
            <person name="Tamura T."/>
        </authorList>
    </citation>
    <scope>NUCLEOTIDE SEQUENCE</scope>
    <source>
        <strain evidence="4">NBRC 16421</strain>
    </source>
</reference>
<protein>
    <submittedName>
        <fullName evidence="4">Cysteine desulfurase</fullName>
    </submittedName>
</protein>
<name>A0A8J3ZMH1_9ACTN</name>
<keyword evidence="5" id="KW-1185">Reference proteome</keyword>
<gene>
    <name evidence="4" type="ORF">Vau01_116310</name>
</gene>
<evidence type="ECO:0000259" key="3">
    <source>
        <dbReference type="PROSITE" id="PS51310"/>
    </source>
</evidence>
<keyword evidence="2" id="KW-0663">Pyridoxal phosphate</keyword>
<accession>A0A8J3ZMH1</accession>
<comment type="cofactor">
    <cofactor evidence="1">
        <name>pyridoxal 5'-phosphate</name>
        <dbReference type="ChEBI" id="CHEBI:597326"/>
    </cofactor>
</comment>
<evidence type="ECO:0000313" key="5">
    <source>
        <dbReference type="Proteomes" id="UP000612585"/>
    </source>
</evidence>
<dbReference type="EMBL" id="BOPG01000108">
    <property type="protein sequence ID" value="GIJ64115.1"/>
    <property type="molecule type" value="Genomic_DNA"/>
</dbReference>
<evidence type="ECO:0000256" key="1">
    <source>
        <dbReference type="ARBA" id="ARBA00001933"/>
    </source>
</evidence>
<proteinExistence type="predicted"/>
<dbReference type="SUPFAM" id="SSF53383">
    <property type="entry name" value="PLP-dependent transferases"/>
    <property type="match status" value="1"/>
</dbReference>
<dbReference type="PANTHER" id="PTHR43586">
    <property type="entry name" value="CYSTEINE DESULFURASE"/>
    <property type="match status" value="1"/>
</dbReference>
<dbReference type="AlphaFoldDB" id="A0A8J3ZMH1"/>
<feature type="domain" description="VPS28 C-terminal" evidence="3">
    <location>
        <begin position="366"/>
        <end position="402"/>
    </location>
</feature>
<organism evidence="4 5">
    <name type="scientific">Virgisporangium aurantiacum</name>
    <dbReference type="NCBI Taxonomy" id="175570"/>
    <lineage>
        <taxon>Bacteria</taxon>
        <taxon>Bacillati</taxon>
        <taxon>Actinomycetota</taxon>
        <taxon>Actinomycetes</taxon>
        <taxon>Micromonosporales</taxon>
        <taxon>Micromonosporaceae</taxon>
        <taxon>Virgisporangium</taxon>
    </lineage>
</organism>
<dbReference type="InterPro" id="IPR000192">
    <property type="entry name" value="Aminotrans_V_dom"/>
</dbReference>
<dbReference type="RefSeq" id="WP_239152938.1">
    <property type="nucleotide sequence ID" value="NZ_BOPG01000108.1"/>
</dbReference>
<evidence type="ECO:0000313" key="4">
    <source>
        <dbReference type="EMBL" id="GIJ64115.1"/>
    </source>
</evidence>
<sequence length="402" mass="42476">MTITDALRADFPVLERHVDGAPLVYLDNAATTLKPRAVIDAVTRYYSEVSANIHRGKHILSEEASDAYEAARTRVAAFVGARANEVVFTAGTTMGLNLVADGLDLARDTLAVVSPDAHHSMQLPLRDRCAVAWLPTRPDGDVDLDGYAALLARRPAVVALTHCSNVTGRYAPVAELAAMAHEHGALVVVDAAQSVPHRRIRMADLGADALAFSAHKMLGPTGIGVLVLGPALVDRLRPALVGGGTVDWVDLTGSVPRRSPFRFEAGTPHIAGAYGLLAAVDYLERLGMAEVAAHDALLAGVLAAEVAKRDYLTEVAGAGSTERSAITSVTVRGAGDLTEFARALSDSYGVMCRSGHLCAQPYVDAQAGGQVLRVSAYLYNTADEIRAAFTALDELHPLLETM</sequence>
<comment type="caution">
    <text evidence="4">The sequence shown here is derived from an EMBL/GenBank/DDBJ whole genome shotgun (WGS) entry which is preliminary data.</text>
</comment>
<dbReference type="InterPro" id="IPR015421">
    <property type="entry name" value="PyrdxlP-dep_Trfase_major"/>
</dbReference>
<dbReference type="Gene3D" id="3.40.640.10">
    <property type="entry name" value="Type I PLP-dependent aspartate aminotransferase-like (Major domain)"/>
    <property type="match status" value="1"/>
</dbReference>
<dbReference type="Gene3D" id="3.90.1150.10">
    <property type="entry name" value="Aspartate Aminotransferase, domain 1"/>
    <property type="match status" value="1"/>
</dbReference>
<dbReference type="Pfam" id="PF00266">
    <property type="entry name" value="Aminotran_5"/>
    <property type="match status" value="1"/>
</dbReference>
<dbReference type="PROSITE" id="PS51310">
    <property type="entry name" value="VPS28_C"/>
    <property type="match status" value="1"/>
</dbReference>
<dbReference type="Proteomes" id="UP000612585">
    <property type="component" value="Unassembled WGS sequence"/>
</dbReference>
<dbReference type="InterPro" id="IPR015422">
    <property type="entry name" value="PyrdxlP-dep_Trfase_small"/>
</dbReference>
<evidence type="ECO:0000256" key="2">
    <source>
        <dbReference type="ARBA" id="ARBA00022898"/>
    </source>
</evidence>
<dbReference type="PANTHER" id="PTHR43586:SF8">
    <property type="entry name" value="CYSTEINE DESULFURASE 1, CHLOROPLASTIC"/>
    <property type="match status" value="1"/>
</dbReference>